<evidence type="ECO:0000313" key="3">
    <source>
        <dbReference type="Proteomes" id="UP000029223"/>
    </source>
</evidence>
<dbReference type="Proteomes" id="UP000029223">
    <property type="component" value="Unassembled WGS sequence"/>
</dbReference>
<protein>
    <submittedName>
        <fullName evidence="2">Predicted dioxygenase</fullName>
    </submittedName>
</protein>
<keyword evidence="3" id="KW-1185">Reference proteome</keyword>
<comment type="caution">
    <text evidence="2">The sequence shown here is derived from an EMBL/GenBank/DDBJ whole genome shotgun (WGS) entry which is preliminary data.</text>
</comment>
<dbReference type="PANTHER" id="PTHR11060:SF0">
    <property type="entry name" value="PROTEIN MEMO1"/>
    <property type="match status" value="1"/>
</dbReference>
<accession>A0ABQ0JQS9</accession>
<dbReference type="GO" id="GO:0051213">
    <property type="term" value="F:dioxygenase activity"/>
    <property type="evidence" value="ECO:0007669"/>
    <property type="project" value="UniProtKB-KW"/>
</dbReference>
<dbReference type="NCBIfam" id="TIGR04336">
    <property type="entry name" value="AmmeMemoSam_B"/>
    <property type="match status" value="1"/>
</dbReference>
<organism evidence="2 3">
    <name type="scientific">Vibrio variabilis</name>
    <dbReference type="NCBI Taxonomy" id="990271"/>
    <lineage>
        <taxon>Bacteria</taxon>
        <taxon>Pseudomonadati</taxon>
        <taxon>Pseudomonadota</taxon>
        <taxon>Gammaproteobacteria</taxon>
        <taxon>Vibrionales</taxon>
        <taxon>Vibrionaceae</taxon>
        <taxon>Vibrio</taxon>
    </lineage>
</organism>
<gene>
    <name evidence="2" type="ORF">JCM19239_1837</name>
</gene>
<reference evidence="3" key="1">
    <citation type="submission" date="2014-09" db="EMBL/GenBank/DDBJ databases">
        <title>Vibrio variabilis JCM 19239. (C206) whole genome shotgun sequence.</title>
        <authorList>
            <person name="Sawabe T."/>
            <person name="Meirelles P."/>
            <person name="Nakanishi M."/>
            <person name="Sayaka M."/>
            <person name="Hattori M."/>
            <person name="Ohkuma M."/>
        </authorList>
    </citation>
    <scope>NUCLEOTIDE SEQUENCE [LARGE SCALE GENOMIC DNA]</scope>
    <source>
        <strain evidence="3">JCM 19239</strain>
    </source>
</reference>
<dbReference type="CDD" id="cd07361">
    <property type="entry name" value="MEMO_like"/>
    <property type="match status" value="1"/>
</dbReference>
<name>A0ABQ0JQS9_9VIBR</name>
<keyword evidence="2" id="KW-0560">Oxidoreductase</keyword>
<evidence type="ECO:0000256" key="1">
    <source>
        <dbReference type="ARBA" id="ARBA00006315"/>
    </source>
</evidence>
<dbReference type="Pfam" id="PF01875">
    <property type="entry name" value="Memo"/>
    <property type="match status" value="1"/>
</dbReference>
<keyword evidence="2" id="KW-0223">Dioxygenase</keyword>
<proteinExistence type="inferred from homology"/>
<dbReference type="PANTHER" id="PTHR11060">
    <property type="entry name" value="PROTEIN MEMO1"/>
    <property type="match status" value="1"/>
</dbReference>
<reference evidence="3" key="2">
    <citation type="submission" date="2014-09" db="EMBL/GenBank/DDBJ databases">
        <authorList>
            <consortium name="NBRP consortium"/>
            <person name="Sawabe T."/>
            <person name="Meirelles P."/>
            <person name="Nakanishi M."/>
            <person name="Sayaka M."/>
            <person name="Hattori M."/>
            <person name="Ohkuma M."/>
        </authorList>
    </citation>
    <scope>NUCLEOTIDE SEQUENCE [LARGE SCALE GENOMIC DNA]</scope>
    <source>
        <strain evidence="3">JCM 19239</strain>
    </source>
</reference>
<dbReference type="EMBL" id="BBMS01000133">
    <property type="protein sequence ID" value="GAL31120.1"/>
    <property type="molecule type" value="Genomic_DNA"/>
</dbReference>
<dbReference type="InterPro" id="IPR002737">
    <property type="entry name" value="MEMO1_fam"/>
</dbReference>
<dbReference type="Gene3D" id="3.40.830.10">
    <property type="entry name" value="LigB-like"/>
    <property type="match status" value="1"/>
</dbReference>
<sequence>MRPTAVAGRFYYGDPNKLQTHISQLMASASSDGNHHSEEAISGLIVPHAGYVFSGHTAAVGYQLLKKQNEQFSRVVIIGPSHRVAFSGCAIPSVKYFDTPLGKVPLDTQALDKLSENDICTVNDLAHKNEHCLEVQLPFLLKCLKRFSVVPILTGNVDMVSVAKLVEPLWDTNTLLLVSSDLSHFQSYDDCVVLDNNSCSKIESGLPLTGHEACGHTSINAANLIINKRNRRLTRLSLTNSGDSPHGDKQRVVGYVSYAISR</sequence>
<evidence type="ECO:0000313" key="2">
    <source>
        <dbReference type="EMBL" id="GAL31120.1"/>
    </source>
</evidence>
<comment type="similarity">
    <text evidence="1">Belongs to the MEMO1 family.</text>
</comment>